<keyword evidence="3" id="KW-1185">Reference proteome</keyword>
<evidence type="ECO:0000256" key="1">
    <source>
        <dbReference type="SAM" id="MobiDB-lite"/>
    </source>
</evidence>
<feature type="region of interest" description="Disordered" evidence="1">
    <location>
        <begin position="287"/>
        <end position="307"/>
    </location>
</feature>
<proteinExistence type="predicted"/>
<name>A0A327VYH2_9BACT</name>
<organism evidence="2 3">
    <name type="scientific">Chitinophaga dinghuensis</name>
    <dbReference type="NCBI Taxonomy" id="1539050"/>
    <lineage>
        <taxon>Bacteria</taxon>
        <taxon>Pseudomonadati</taxon>
        <taxon>Bacteroidota</taxon>
        <taxon>Chitinophagia</taxon>
        <taxon>Chitinophagales</taxon>
        <taxon>Chitinophagaceae</taxon>
        <taxon>Chitinophaga</taxon>
    </lineage>
</organism>
<gene>
    <name evidence="2" type="ORF">CLV59_105348</name>
</gene>
<accession>A0A327VYH2</accession>
<evidence type="ECO:0000313" key="3">
    <source>
        <dbReference type="Proteomes" id="UP000249819"/>
    </source>
</evidence>
<sequence length="541" mass="60159">MLNAGRSRTSYTSVKWEKNKKRVAGIIWIIFLVLFQHAAAQHAAVNLQKKIVVPVGNIRFDSLFQQITRQTGVRFSLNTRKFPPSRTLHIQTGVLSLGNLLGAIREKTGIYYSVLGGHVIFIDNPPHHASSSPAPVAALKKSPAIKLLANKSLPPKKRATVKPLANPKDSGVLSKPLILTDTAESRVPPTSDTIQASLKMKIDTLFHKPDSVRSRNLLSAKRNQDTAEYIDASFLSFRNIRFPEFHLNGIISDSTYRRLTYMDIRPAFSLQWPEWHGLSFSFGGHQEDTTKDHVKEEGTPPASTSQTTTITLSKATGVTTSTDTRKRISFIQSTWNGLSNIHLPTIRLSGLQRNGISKEGGSRPLFSPVIKAGVSADETFYFNPTIQGGFRFLYGIVSWSTNMKASGLRYGAGISVGLSDDWRMHLTGTTGGLEKTYDTAGVQKRATAKISRIGLAAEKQLNDKWSLQFGIAYCLMRTTYYVDGNVHPPGMSDEALKQYLRPIQPPYVIGNNYDLGGAQHNQYWIGFQLGVYYNINFLKRR</sequence>
<evidence type="ECO:0008006" key="4">
    <source>
        <dbReference type="Google" id="ProtNLM"/>
    </source>
</evidence>
<dbReference type="AlphaFoldDB" id="A0A327VYH2"/>
<feature type="compositionally biased region" description="Basic and acidic residues" evidence="1">
    <location>
        <begin position="287"/>
        <end position="298"/>
    </location>
</feature>
<protein>
    <recommendedName>
        <fullName evidence="4">Secretin/TonB short N-terminal domain-containing protein</fullName>
    </recommendedName>
</protein>
<dbReference type="Proteomes" id="UP000249819">
    <property type="component" value="Unassembled WGS sequence"/>
</dbReference>
<dbReference type="EMBL" id="QLMA01000005">
    <property type="protein sequence ID" value="RAJ80240.1"/>
    <property type="molecule type" value="Genomic_DNA"/>
</dbReference>
<reference evidence="2 3" key="1">
    <citation type="submission" date="2018-06" db="EMBL/GenBank/DDBJ databases">
        <title>Genomic Encyclopedia of Archaeal and Bacterial Type Strains, Phase II (KMG-II): from individual species to whole genera.</title>
        <authorList>
            <person name="Goeker M."/>
        </authorList>
    </citation>
    <scope>NUCLEOTIDE SEQUENCE [LARGE SCALE GENOMIC DNA]</scope>
    <source>
        <strain evidence="2 3">DSM 29821</strain>
    </source>
</reference>
<evidence type="ECO:0000313" key="2">
    <source>
        <dbReference type="EMBL" id="RAJ80240.1"/>
    </source>
</evidence>
<comment type="caution">
    <text evidence="2">The sequence shown here is derived from an EMBL/GenBank/DDBJ whole genome shotgun (WGS) entry which is preliminary data.</text>
</comment>